<accession>A0ABT5XFK1</accession>
<evidence type="ECO:0000313" key="4">
    <source>
        <dbReference type="Proteomes" id="UP001215956"/>
    </source>
</evidence>
<evidence type="ECO:0000256" key="1">
    <source>
        <dbReference type="ARBA" id="ARBA00023239"/>
    </source>
</evidence>
<dbReference type="RefSeq" id="WP_316969198.1">
    <property type="nucleotide sequence ID" value="NZ_JARFPL010000021.1"/>
</dbReference>
<dbReference type="SUPFAM" id="SSF56529">
    <property type="entry name" value="FAH"/>
    <property type="match status" value="1"/>
</dbReference>
<keyword evidence="1" id="KW-0456">Lyase</keyword>
<sequence length="260" mass="27482">MTEDNFIDDLARRYLAAEAERIGLEPISITCPHLTVEEAYRVQTAIVASRLRGGERLAGKKVGATNEAIQRAMNIAEPIYGHLFVGQRVPDGGGISLSELIHPKVECEIAFTLREDLSGPGVTAAGALEAVGSVAGAIEINDSRTRGWEIGIREVVADNGVAARFVLGDDLLPDGLDLRRVSLVMEKNGSEVARSTGAAILGNPAESLAWLANKVAEDDGGIRAGEVVLAGSMTPMTPVERGDLIEASFDGLGKVSVKFH</sequence>
<keyword evidence="4" id="KW-1185">Reference proteome</keyword>
<evidence type="ECO:0000313" key="3">
    <source>
        <dbReference type="EMBL" id="MDF0593494.1"/>
    </source>
</evidence>
<protein>
    <submittedName>
        <fullName evidence="3">Fumarylacetoacetate hydrolase family protein</fullName>
    </submittedName>
</protein>
<comment type="caution">
    <text evidence="3">The sequence shown here is derived from an EMBL/GenBank/DDBJ whole genome shotgun (WGS) entry which is preliminary data.</text>
</comment>
<feature type="domain" description="Fumarylacetoacetase-like C-terminal" evidence="2">
    <location>
        <begin position="102"/>
        <end position="256"/>
    </location>
</feature>
<dbReference type="GO" id="GO:0016787">
    <property type="term" value="F:hydrolase activity"/>
    <property type="evidence" value="ECO:0007669"/>
    <property type="project" value="UniProtKB-KW"/>
</dbReference>
<dbReference type="InterPro" id="IPR050772">
    <property type="entry name" value="Hydratase-Decarb/MhpD_sf"/>
</dbReference>
<organism evidence="3 4">
    <name type="scientific">Candidatus Methanocrinis alkalitolerans</name>
    <dbReference type="NCBI Taxonomy" id="3033395"/>
    <lineage>
        <taxon>Archaea</taxon>
        <taxon>Methanobacteriati</taxon>
        <taxon>Methanobacteriota</taxon>
        <taxon>Stenosarchaea group</taxon>
        <taxon>Methanomicrobia</taxon>
        <taxon>Methanotrichales</taxon>
        <taxon>Methanotrichaceae</taxon>
        <taxon>Methanocrinis</taxon>
    </lineage>
</organism>
<reference evidence="3 4" key="1">
    <citation type="submission" date="2023-03" db="EMBL/GenBank/DDBJ databases">
        <title>Whole genome sequencing of Methanotrichaceae archaeon M04Ac.</title>
        <authorList>
            <person name="Khomyakova M.A."/>
            <person name="Merkel A.Y."/>
            <person name="Slobodkin A.I."/>
        </authorList>
    </citation>
    <scope>NUCLEOTIDE SEQUENCE [LARGE SCALE GENOMIC DNA]</scope>
    <source>
        <strain evidence="3 4">M04Ac</strain>
    </source>
</reference>
<evidence type="ECO:0000259" key="2">
    <source>
        <dbReference type="Pfam" id="PF01557"/>
    </source>
</evidence>
<dbReference type="PANTHER" id="PTHR30143:SF0">
    <property type="entry name" value="2-KETO-4-PENTENOATE HYDRATASE"/>
    <property type="match status" value="1"/>
</dbReference>
<dbReference type="InterPro" id="IPR036663">
    <property type="entry name" value="Fumarylacetoacetase_C_sf"/>
</dbReference>
<dbReference type="Gene3D" id="3.90.850.10">
    <property type="entry name" value="Fumarylacetoacetase-like, C-terminal domain"/>
    <property type="match status" value="1"/>
</dbReference>
<proteinExistence type="predicted"/>
<keyword evidence="3" id="KW-0378">Hydrolase</keyword>
<dbReference type="PANTHER" id="PTHR30143">
    <property type="entry name" value="ACID HYDRATASE"/>
    <property type="match status" value="1"/>
</dbReference>
<dbReference type="Pfam" id="PF01557">
    <property type="entry name" value="FAA_hydrolase"/>
    <property type="match status" value="1"/>
</dbReference>
<gene>
    <name evidence="3" type="ORF">P0O24_07850</name>
</gene>
<dbReference type="EMBL" id="JARFPL010000021">
    <property type="protein sequence ID" value="MDF0593494.1"/>
    <property type="molecule type" value="Genomic_DNA"/>
</dbReference>
<dbReference type="InterPro" id="IPR011234">
    <property type="entry name" value="Fumarylacetoacetase-like_C"/>
</dbReference>
<dbReference type="Proteomes" id="UP001215956">
    <property type="component" value="Unassembled WGS sequence"/>
</dbReference>
<name>A0ABT5XFK1_9EURY</name>